<reference evidence="1" key="2">
    <citation type="submission" date="2021-02" db="EMBL/GenBank/DDBJ databases">
        <title>Aspergillus puulaauensis MK2 genome sequence.</title>
        <authorList>
            <person name="Futagami T."/>
            <person name="Mori K."/>
            <person name="Kadooka C."/>
            <person name="Tanaka T."/>
        </authorList>
    </citation>
    <scope>NUCLEOTIDE SEQUENCE</scope>
    <source>
        <strain evidence="1">MK2</strain>
    </source>
</reference>
<sequence length="282" mass="32526">MAVITLLPLISACHISLLVRILALIIQFHGFPLLCGCFWLPEGIITAASGIIDENVPLFIKVSYWGLSFAQIVISLMDNPRDDGIECRLIDDALTKYRFHRLAELNRIFDRLRTPRRDRRVVDAFARLWIDVLRIICMVYKYDICNGTCRHCGRDDGSKILTSDDLRDLRQGILECIQSTDSYCEVIDLYREAVDHFRTPADNRSTSNDNQCCDGLYFQIEALAQRVEGLRDRCSKMSVWKRAWCRPLVEHFNDGLKPLLMDIIREDLDGPTGEQMLKRPEK</sequence>
<proteinExistence type="predicted"/>
<dbReference type="RefSeq" id="XP_041560340.1">
    <property type="nucleotide sequence ID" value="XM_041694517.1"/>
</dbReference>
<accession>A0A7R7XWM1</accession>
<reference evidence="1" key="1">
    <citation type="submission" date="2021-01" db="EMBL/GenBank/DDBJ databases">
        <authorList>
            <consortium name="Aspergillus puulaauensis MK2 genome sequencing consortium"/>
            <person name="Kazuki M."/>
            <person name="Futagami T."/>
        </authorList>
    </citation>
    <scope>NUCLEOTIDE SEQUENCE</scope>
    <source>
        <strain evidence="1">MK2</strain>
    </source>
</reference>
<evidence type="ECO:0000313" key="1">
    <source>
        <dbReference type="EMBL" id="BCS28154.1"/>
    </source>
</evidence>
<dbReference type="GeneID" id="64978151"/>
<organism evidence="1 2">
    <name type="scientific">Aspergillus puulaauensis</name>
    <dbReference type="NCBI Taxonomy" id="1220207"/>
    <lineage>
        <taxon>Eukaryota</taxon>
        <taxon>Fungi</taxon>
        <taxon>Dikarya</taxon>
        <taxon>Ascomycota</taxon>
        <taxon>Pezizomycotina</taxon>
        <taxon>Eurotiomycetes</taxon>
        <taxon>Eurotiomycetidae</taxon>
        <taxon>Eurotiales</taxon>
        <taxon>Aspergillaceae</taxon>
        <taxon>Aspergillus</taxon>
    </lineage>
</organism>
<gene>
    <name evidence="1" type="ORF">APUU_61202A</name>
</gene>
<dbReference type="KEGG" id="apuu:APUU_61202A"/>
<evidence type="ECO:0000313" key="2">
    <source>
        <dbReference type="Proteomes" id="UP000654913"/>
    </source>
</evidence>
<dbReference type="EMBL" id="AP024448">
    <property type="protein sequence ID" value="BCS28154.1"/>
    <property type="molecule type" value="Genomic_DNA"/>
</dbReference>
<protein>
    <submittedName>
        <fullName evidence="1">Uncharacterized protein</fullName>
    </submittedName>
</protein>
<dbReference type="OrthoDB" id="10406550at2759"/>
<dbReference type="AlphaFoldDB" id="A0A7R7XWM1"/>
<keyword evidence="2" id="KW-1185">Reference proteome</keyword>
<name>A0A7R7XWM1_9EURO</name>
<dbReference type="Proteomes" id="UP000654913">
    <property type="component" value="Chromosome 6"/>
</dbReference>